<comment type="caution">
    <text evidence="7">The sequence shown here is derived from an EMBL/GenBank/DDBJ whole genome shotgun (WGS) entry which is preliminary data.</text>
</comment>
<proteinExistence type="predicted"/>
<dbReference type="InterPro" id="IPR036397">
    <property type="entry name" value="RNaseH_sf"/>
</dbReference>
<evidence type="ECO:0000313" key="8">
    <source>
        <dbReference type="Proteomes" id="UP000030161"/>
    </source>
</evidence>
<dbReference type="InterPro" id="IPR009057">
    <property type="entry name" value="Homeodomain-like_sf"/>
</dbReference>
<reference evidence="7 8" key="1">
    <citation type="submission" date="2013-12" db="EMBL/GenBank/DDBJ databases">
        <title>The Genome Sequence of Candida albicans P78048.</title>
        <authorList>
            <consortium name="The Broad Institute Genome Sequencing Platform"/>
            <consortium name="The Broad Institute Genome Sequencing Center for Infectious Disease"/>
            <person name="Cuomo C."/>
            <person name="Bennett R."/>
            <person name="Hirakawa M."/>
            <person name="Noverr M."/>
            <person name="Mitchell A."/>
            <person name="Young S.K."/>
            <person name="Zeng Q."/>
            <person name="Gargeya S."/>
            <person name="Fitzgerald M."/>
            <person name="Abouelleil A."/>
            <person name="Alvarado L."/>
            <person name="Berlin A.M."/>
            <person name="Chapman S.B."/>
            <person name="Dewar J."/>
            <person name="Goldberg J."/>
            <person name="Griggs A."/>
            <person name="Gujja S."/>
            <person name="Hansen M."/>
            <person name="Howarth C."/>
            <person name="Imamovic A."/>
            <person name="Larimer J."/>
            <person name="McCowan C."/>
            <person name="Murphy C."/>
            <person name="Pearson M."/>
            <person name="Priest M."/>
            <person name="Roberts A."/>
            <person name="Saif S."/>
            <person name="Shea T."/>
            <person name="Sykes S."/>
            <person name="Wortman J."/>
            <person name="Nusbaum C."/>
            <person name="Birren B."/>
        </authorList>
    </citation>
    <scope>NUCLEOTIDE SEQUENCE [LARGE SCALE GENOMIC DNA]</scope>
    <source>
        <strain evidence="7 8">P78048</strain>
    </source>
</reference>
<keyword evidence="3" id="KW-0539">Nucleus</keyword>
<evidence type="ECO:0000256" key="5">
    <source>
        <dbReference type="SAM" id="MobiDB-lite"/>
    </source>
</evidence>
<dbReference type="Pfam" id="PF05225">
    <property type="entry name" value="HTH_psq"/>
    <property type="match status" value="1"/>
</dbReference>
<feature type="domain" description="HTH CENPB-type" evidence="6">
    <location>
        <begin position="48"/>
        <end position="118"/>
    </location>
</feature>
<name>A0AB34PQP9_CANAX</name>
<keyword evidence="4" id="KW-0175">Coiled coil</keyword>
<feature type="compositionally biased region" description="Polar residues" evidence="5">
    <location>
        <begin position="507"/>
        <end position="522"/>
    </location>
</feature>
<dbReference type="PANTHER" id="PTHR19303:SF74">
    <property type="entry name" value="POGO TRANSPOSABLE ELEMENT WITH KRAB DOMAIN"/>
    <property type="match status" value="1"/>
</dbReference>
<dbReference type="Proteomes" id="UP000030161">
    <property type="component" value="Unassembled WGS sequence"/>
</dbReference>
<gene>
    <name evidence="7" type="ORF">MG3_03725</name>
</gene>
<dbReference type="InterPro" id="IPR007889">
    <property type="entry name" value="HTH_Psq"/>
</dbReference>
<evidence type="ECO:0000256" key="2">
    <source>
        <dbReference type="ARBA" id="ARBA00023125"/>
    </source>
</evidence>
<accession>A0AB34PQP9</accession>
<dbReference type="InterPro" id="IPR006600">
    <property type="entry name" value="HTH_CenpB_DNA-bd_dom"/>
</dbReference>
<feature type="non-terminal residue" evidence="7">
    <location>
        <position position="1"/>
    </location>
</feature>
<dbReference type="PROSITE" id="PS51253">
    <property type="entry name" value="HTH_CENPB"/>
    <property type="match status" value="1"/>
</dbReference>
<dbReference type="EMBL" id="AJIX01000027">
    <property type="protein sequence ID" value="KGR08972.1"/>
    <property type="molecule type" value="Genomic_DNA"/>
</dbReference>
<evidence type="ECO:0000259" key="6">
    <source>
        <dbReference type="PROSITE" id="PS51253"/>
    </source>
</evidence>
<keyword evidence="2" id="KW-0238">DNA-binding</keyword>
<evidence type="ECO:0000256" key="3">
    <source>
        <dbReference type="ARBA" id="ARBA00023242"/>
    </source>
</evidence>
<evidence type="ECO:0000313" key="7">
    <source>
        <dbReference type="EMBL" id="KGR08972.1"/>
    </source>
</evidence>
<evidence type="ECO:0000256" key="4">
    <source>
        <dbReference type="SAM" id="Coils"/>
    </source>
</evidence>
<organism evidence="7 8">
    <name type="scientific">Candida albicans P78048</name>
    <dbReference type="NCBI Taxonomy" id="1094989"/>
    <lineage>
        <taxon>Eukaryota</taxon>
        <taxon>Fungi</taxon>
        <taxon>Dikarya</taxon>
        <taxon>Ascomycota</taxon>
        <taxon>Saccharomycotina</taxon>
        <taxon>Pichiomycetes</taxon>
        <taxon>Debaryomycetaceae</taxon>
        <taxon>Candida/Lodderomyces clade</taxon>
        <taxon>Candida</taxon>
    </lineage>
</organism>
<comment type="subcellular location">
    <subcellularLocation>
        <location evidence="1">Nucleus</location>
    </subcellularLocation>
</comment>
<dbReference type="SMART" id="SM00674">
    <property type="entry name" value="CENPB"/>
    <property type="match status" value="1"/>
</dbReference>
<dbReference type="InterPro" id="IPR004875">
    <property type="entry name" value="DDE_SF_endonuclease_dom"/>
</dbReference>
<protein>
    <recommendedName>
        <fullName evidence="6">HTH CENPB-type domain-containing protein</fullName>
    </recommendedName>
</protein>
<dbReference type="Pfam" id="PF03221">
    <property type="entry name" value="HTH_Tnp_Tc5"/>
    <property type="match status" value="1"/>
</dbReference>
<evidence type="ECO:0000256" key="1">
    <source>
        <dbReference type="ARBA" id="ARBA00004123"/>
    </source>
</evidence>
<feature type="region of interest" description="Disordered" evidence="5">
    <location>
        <begin position="463"/>
        <end position="522"/>
    </location>
</feature>
<dbReference type="GO" id="GO:0005634">
    <property type="term" value="C:nucleus"/>
    <property type="evidence" value="ECO:0007669"/>
    <property type="project" value="UniProtKB-SubCell"/>
</dbReference>
<dbReference type="AlphaFoldDB" id="A0AB34PQP9"/>
<dbReference type="InterPro" id="IPR050863">
    <property type="entry name" value="CenT-Element_Derived"/>
</dbReference>
<dbReference type="SUPFAM" id="SSF46689">
    <property type="entry name" value="Homeodomain-like"/>
    <property type="match status" value="1"/>
</dbReference>
<dbReference type="Gene3D" id="3.30.420.10">
    <property type="entry name" value="Ribonuclease H-like superfamily/Ribonuclease H"/>
    <property type="match status" value="1"/>
</dbReference>
<dbReference type="Pfam" id="PF03184">
    <property type="entry name" value="DDE_1"/>
    <property type="match status" value="1"/>
</dbReference>
<dbReference type="GO" id="GO:0003677">
    <property type="term" value="F:DNA binding"/>
    <property type="evidence" value="ECO:0007669"/>
    <property type="project" value="UniProtKB-KW"/>
</dbReference>
<feature type="coiled-coil region" evidence="4">
    <location>
        <begin position="375"/>
        <end position="461"/>
    </location>
</feature>
<sequence length="522" mass="59994">VVDEVAMAKAISDIKNGLLLSYRKAAKKYNLCHETIRKRMNGVLPKQIAHRGKQLFTPQQEKEIVKWIIESDEAGNGRSRHDIVEYAELFLSLDRQSASIGGSWFERFKKRHKEIHVVQGRKISSLRVKAATPDQIKEYFHKYDSIVRQHQIPNENIFNYDESGFIMGQGKSSRVAVPSYKNRTYVKSTEGRDSCTVIEAISMSGEKLIPGIIFKGQTLRTGWFNDDASDYYYSVSKCGYTSYWLSWRWLEEVFIPQVKEKTNQGKVLLIMDGHGSHKTKKFRETCEDNNIIPLYLPPHSTHLLQPLDLGIFGPIKYGYKVKLSKLAHALGTDPVKQQLFLSNYYEARQEKLTKERIIRSWETAGLNPFDVDKVLNSSQMIAAKINKEIDDYENNRDEHTQQDDVEIGLYLRGTPDEELIDKLTKKIDFLELENTQLKTDVAHLQAELTSAKLEIDNYKEALKNKKPPGRSSAIPMDENQGFKRAAPYAKEYRQNPPKKNKRKALTDMTNCTNGSNSYIRSL</sequence>
<dbReference type="PANTHER" id="PTHR19303">
    <property type="entry name" value="TRANSPOSON"/>
    <property type="match status" value="1"/>
</dbReference>